<dbReference type="Pfam" id="PF02518">
    <property type="entry name" value="HATPase_c"/>
    <property type="match status" value="1"/>
</dbReference>
<keyword evidence="9" id="KW-0067">ATP-binding</keyword>
<dbReference type="CDD" id="cd00082">
    <property type="entry name" value="HisKA"/>
    <property type="match status" value="1"/>
</dbReference>
<evidence type="ECO:0000256" key="2">
    <source>
        <dbReference type="ARBA" id="ARBA00004141"/>
    </source>
</evidence>
<dbReference type="OrthoDB" id="5481157at2"/>
<feature type="domain" description="PAC" evidence="15">
    <location>
        <begin position="391"/>
        <end position="447"/>
    </location>
</feature>
<dbReference type="SUPFAM" id="SSF55874">
    <property type="entry name" value="ATPase domain of HSP90 chaperone/DNA topoisomerase II/histidine kinase"/>
    <property type="match status" value="1"/>
</dbReference>
<dbReference type="InterPro" id="IPR000014">
    <property type="entry name" value="PAS"/>
</dbReference>
<dbReference type="GO" id="GO:0007234">
    <property type="term" value="P:osmosensory signaling via phosphorelay pathway"/>
    <property type="evidence" value="ECO:0007669"/>
    <property type="project" value="TreeGrafter"/>
</dbReference>
<dbReference type="SUPFAM" id="SSF55781">
    <property type="entry name" value="GAF domain-like"/>
    <property type="match status" value="1"/>
</dbReference>
<dbReference type="GO" id="GO:0030295">
    <property type="term" value="F:protein kinase activator activity"/>
    <property type="evidence" value="ECO:0007669"/>
    <property type="project" value="TreeGrafter"/>
</dbReference>
<keyword evidence="17" id="KW-1185">Reference proteome</keyword>
<evidence type="ECO:0000256" key="8">
    <source>
        <dbReference type="ARBA" id="ARBA00022777"/>
    </source>
</evidence>
<dbReference type="SUPFAM" id="SSF47384">
    <property type="entry name" value="Homodimeric domain of signal transducing histidine kinase"/>
    <property type="match status" value="1"/>
</dbReference>
<organism evidence="16 17">
    <name type="scientific">Corallococcus sicarius</name>
    <dbReference type="NCBI Taxonomy" id="2316726"/>
    <lineage>
        <taxon>Bacteria</taxon>
        <taxon>Pseudomonadati</taxon>
        <taxon>Myxococcota</taxon>
        <taxon>Myxococcia</taxon>
        <taxon>Myxococcales</taxon>
        <taxon>Cystobacterineae</taxon>
        <taxon>Myxococcaceae</taxon>
        <taxon>Corallococcus</taxon>
    </lineage>
</organism>
<dbReference type="PROSITE" id="PS50109">
    <property type="entry name" value="HIS_KIN"/>
    <property type="match status" value="1"/>
</dbReference>
<feature type="region of interest" description="Disordered" evidence="13">
    <location>
        <begin position="1"/>
        <end position="20"/>
    </location>
</feature>
<evidence type="ECO:0000256" key="12">
    <source>
        <dbReference type="ARBA" id="ARBA00023136"/>
    </source>
</evidence>
<dbReference type="PRINTS" id="PR00344">
    <property type="entry name" value="BCTRLSENSOR"/>
</dbReference>
<evidence type="ECO:0000256" key="9">
    <source>
        <dbReference type="ARBA" id="ARBA00022840"/>
    </source>
</evidence>
<dbReference type="Proteomes" id="UP000273405">
    <property type="component" value="Unassembled WGS sequence"/>
</dbReference>
<dbReference type="InterPro" id="IPR003661">
    <property type="entry name" value="HisK_dim/P_dom"/>
</dbReference>
<dbReference type="GO" id="GO:0000155">
    <property type="term" value="F:phosphorelay sensor kinase activity"/>
    <property type="evidence" value="ECO:0007669"/>
    <property type="project" value="InterPro"/>
</dbReference>
<evidence type="ECO:0000256" key="5">
    <source>
        <dbReference type="ARBA" id="ARBA00022679"/>
    </source>
</evidence>
<name>A0A3A8NDD3_9BACT</name>
<dbReference type="InterPro" id="IPR013656">
    <property type="entry name" value="PAS_4"/>
</dbReference>
<dbReference type="RefSeq" id="WP_120628295.1">
    <property type="nucleotide sequence ID" value="NZ_RAWG01000214.1"/>
</dbReference>
<dbReference type="SUPFAM" id="SSF55785">
    <property type="entry name" value="PYP-like sensor domain (PAS domain)"/>
    <property type="match status" value="1"/>
</dbReference>
<evidence type="ECO:0000256" key="1">
    <source>
        <dbReference type="ARBA" id="ARBA00000085"/>
    </source>
</evidence>
<dbReference type="InterPro" id="IPR036890">
    <property type="entry name" value="HATPase_C_sf"/>
</dbReference>
<keyword evidence="12" id="KW-0472">Membrane</keyword>
<evidence type="ECO:0000256" key="6">
    <source>
        <dbReference type="ARBA" id="ARBA00022692"/>
    </source>
</evidence>
<evidence type="ECO:0000256" key="10">
    <source>
        <dbReference type="ARBA" id="ARBA00022989"/>
    </source>
</evidence>
<evidence type="ECO:0000313" key="16">
    <source>
        <dbReference type="EMBL" id="RKH37962.1"/>
    </source>
</evidence>
<dbReference type="PANTHER" id="PTHR42878">
    <property type="entry name" value="TWO-COMPONENT HISTIDINE KINASE"/>
    <property type="match status" value="1"/>
</dbReference>
<feature type="domain" description="Histidine kinase" evidence="14">
    <location>
        <begin position="458"/>
        <end position="666"/>
    </location>
</feature>
<evidence type="ECO:0000256" key="4">
    <source>
        <dbReference type="ARBA" id="ARBA00022553"/>
    </source>
</evidence>
<dbReference type="Gene3D" id="3.30.565.10">
    <property type="entry name" value="Histidine kinase-like ATPase, C-terminal domain"/>
    <property type="match status" value="1"/>
</dbReference>
<dbReference type="GO" id="GO:0000156">
    <property type="term" value="F:phosphorelay response regulator activity"/>
    <property type="evidence" value="ECO:0007669"/>
    <property type="project" value="TreeGrafter"/>
</dbReference>
<comment type="caution">
    <text evidence="16">The sequence shown here is derived from an EMBL/GenBank/DDBJ whole genome shotgun (WGS) entry which is preliminary data.</text>
</comment>
<dbReference type="InterPro" id="IPR036097">
    <property type="entry name" value="HisK_dim/P_sf"/>
</dbReference>
<dbReference type="PANTHER" id="PTHR42878:SF7">
    <property type="entry name" value="SENSOR HISTIDINE KINASE GLRK"/>
    <property type="match status" value="1"/>
</dbReference>
<dbReference type="EMBL" id="RAWG01000214">
    <property type="protein sequence ID" value="RKH37962.1"/>
    <property type="molecule type" value="Genomic_DNA"/>
</dbReference>
<dbReference type="GO" id="GO:0005524">
    <property type="term" value="F:ATP binding"/>
    <property type="evidence" value="ECO:0007669"/>
    <property type="project" value="UniProtKB-KW"/>
</dbReference>
<evidence type="ECO:0000259" key="15">
    <source>
        <dbReference type="PROSITE" id="PS50113"/>
    </source>
</evidence>
<dbReference type="Gene3D" id="1.10.287.130">
    <property type="match status" value="1"/>
</dbReference>
<dbReference type="InterPro" id="IPR003594">
    <property type="entry name" value="HATPase_dom"/>
</dbReference>
<dbReference type="SMART" id="SM00387">
    <property type="entry name" value="HATPase_c"/>
    <property type="match status" value="1"/>
</dbReference>
<dbReference type="InterPro" id="IPR005467">
    <property type="entry name" value="His_kinase_dom"/>
</dbReference>
<dbReference type="InterPro" id="IPR000700">
    <property type="entry name" value="PAS-assoc_C"/>
</dbReference>
<feature type="compositionally biased region" description="Basic and acidic residues" evidence="13">
    <location>
        <begin position="1"/>
        <end position="12"/>
    </location>
</feature>
<evidence type="ECO:0000256" key="13">
    <source>
        <dbReference type="SAM" id="MobiDB-lite"/>
    </source>
</evidence>
<dbReference type="SMART" id="SM00388">
    <property type="entry name" value="HisKA"/>
    <property type="match status" value="1"/>
</dbReference>
<comment type="catalytic activity">
    <reaction evidence="1">
        <text>ATP + protein L-histidine = ADP + protein N-phospho-L-histidine.</text>
        <dbReference type="EC" id="2.7.13.3"/>
    </reaction>
</comment>
<keyword evidence="11" id="KW-0902">Two-component regulatory system</keyword>
<dbReference type="EC" id="2.7.13.3" evidence="3"/>
<dbReference type="InterPro" id="IPR029016">
    <property type="entry name" value="GAF-like_dom_sf"/>
</dbReference>
<dbReference type="Pfam" id="PF13185">
    <property type="entry name" value="GAF_2"/>
    <property type="match status" value="1"/>
</dbReference>
<sequence length="691" mass="76378">MQEPDSRSVSEHGEDDAQGSAATFLRVHREVLLAEWQQAILDHLGWKAPKHTSWLIDHLPELLSTLADAVEFGPETLDQGLELAHASARMEEGFDLGEVAQEYALLRRCILHRLETQGTQLRKGELTRLQDALDRVVTLTVTFFWTTRQRILHTLDRMAEATLDEPDMETLLERLLTRLMEVALTVDTAAVLLLEGEELVARAAVGLGTEQVQGARVPVGPIVREMAATRQPVFIRSAATDPRVLLEPLRREGLRALYGVPLMDGDRLRGMAYMGSRTAFLFSDSDTLLFHAVAQRAAAHINQTELHAREHAARHEAERSLALLDSFLDAAPMGIAFLDLELRHVRVNNLLARINHQPVEAHLGRTLREMAGESLAKPIERAMRQVLESGAPVQDVFLEGPDAERGGTAYWRVDYFPVRTPDGALLGVGAAVVDISDHKRAEATLQQAIDFREELLAVLGHDLRNPLHAVSASAFMLGRAQGLDDASRRAVDRIRKSTSRMARMINDILDFARSRLGGGIPVNAQHVDLRELCQGALEELQVTYPERPLTLETQGGNLEGCWDPDRVTQVLGNLVVNALQHAGNDAPVRTTLIDAGTDVVMQVHNKGAPIPEELLPRLFDPFKAAQVPEEPGKHRSLGLGLYIVHEIVQMHGGSVQVDSSAERGTTTLRLFGSPGIQKSGYQDYRSEKSDF</sequence>
<evidence type="ECO:0000313" key="17">
    <source>
        <dbReference type="Proteomes" id="UP000273405"/>
    </source>
</evidence>
<keyword evidence="4" id="KW-0597">Phosphoprotein</keyword>
<evidence type="ECO:0000256" key="11">
    <source>
        <dbReference type="ARBA" id="ARBA00023012"/>
    </source>
</evidence>
<dbReference type="PROSITE" id="PS50113">
    <property type="entry name" value="PAC"/>
    <property type="match status" value="1"/>
</dbReference>
<keyword evidence="8" id="KW-0418">Kinase</keyword>
<dbReference type="AlphaFoldDB" id="A0A3A8NDD3"/>
<evidence type="ECO:0000259" key="14">
    <source>
        <dbReference type="PROSITE" id="PS50109"/>
    </source>
</evidence>
<protein>
    <recommendedName>
        <fullName evidence="3">histidine kinase</fullName>
        <ecNumber evidence="3">2.7.13.3</ecNumber>
    </recommendedName>
</protein>
<comment type="subcellular location">
    <subcellularLocation>
        <location evidence="2">Membrane</location>
        <topology evidence="2">Multi-pass membrane protein</topology>
    </subcellularLocation>
</comment>
<accession>A0A3A8NDD3</accession>
<dbReference type="GO" id="GO:0016020">
    <property type="term" value="C:membrane"/>
    <property type="evidence" value="ECO:0007669"/>
    <property type="project" value="UniProtKB-SubCell"/>
</dbReference>
<proteinExistence type="predicted"/>
<gene>
    <name evidence="16" type="ORF">D7X12_27855</name>
</gene>
<dbReference type="Pfam" id="PF00512">
    <property type="entry name" value="HisKA"/>
    <property type="match status" value="1"/>
</dbReference>
<dbReference type="Pfam" id="PF08448">
    <property type="entry name" value="PAS_4"/>
    <property type="match status" value="1"/>
</dbReference>
<dbReference type="InterPro" id="IPR003018">
    <property type="entry name" value="GAF"/>
</dbReference>
<keyword evidence="7" id="KW-0547">Nucleotide-binding</keyword>
<dbReference type="SMART" id="SM00065">
    <property type="entry name" value="GAF"/>
    <property type="match status" value="1"/>
</dbReference>
<dbReference type="NCBIfam" id="TIGR00229">
    <property type="entry name" value="sensory_box"/>
    <property type="match status" value="1"/>
</dbReference>
<dbReference type="Gene3D" id="3.30.450.20">
    <property type="entry name" value="PAS domain"/>
    <property type="match status" value="1"/>
</dbReference>
<keyword evidence="5" id="KW-0808">Transferase</keyword>
<dbReference type="Gene3D" id="3.30.450.40">
    <property type="match status" value="1"/>
</dbReference>
<evidence type="ECO:0000256" key="3">
    <source>
        <dbReference type="ARBA" id="ARBA00012438"/>
    </source>
</evidence>
<keyword evidence="6" id="KW-0812">Transmembrane</keyword>
<dbReference type="InterPro" id="IPR035965">
    <property type="entry name" value="PAS-like_dom_sf"/>
</dbReference>
<reference evidence="17" key="1">
    <citation type="submission" date="2018-09" db="EMBL/GenBank/DDBJ databases">
        <authorList>
            <person name="Livingstone P.G."/>
            <person name="Whitworth D.E."/>
        </authorList>
    </citation>
    <scope>NUCLEOTIDE SEQUENCE [LARGE SCALE GENOMIC DNA]</scope>
    <source>
        <strain evidence="17">CA040B</strain>
    </source>
</reference>
<dbReference type="InterPro" id="IPR004358">
    <property type="entry name" value="Sig_transdc_His_kin-like_C"/>
</dbReference>
<dbReference type="InterPro" id="IPR050351">
    <property type="entry name" value="BphY/WalK/GraS-like"/>
</dbReference>
<dbReference type="CDD" id="cd00075">
    <property type="entry name" value="HATPase"/>
    <property type="match status" value="1"/>
</dbReference>
<evidence type="ECO:0000256" key="7">
    <source>
        <dbReference type="ARBA" id="ARBA00022741"/>
    </source>
</evidence>
<keyword evidence="10" id="KW-1133">Transmembrane helix</keyword>